<keyword evidence="5 10" id="KW-0297">G-protein coupled receptor</keyword>
<keyword evidence="3 10" id="KW-0812">Transmembrane</keyword>
<organism evidence="13 14">
    <name type="scientific">Rotaria magnacalcarata</name>
    <dbReference type="NCBI Taxonomy" id="392030"/>
    <lineage>
        <taxon>Eukaryota</taxon>
        <taxon>Metazoa</taxon>
        <taxon>Spiralia</taxon>
        <taxon>Gnathifera</taxon>
        <taxon>Rotifera</taxon>
        <taxon>Eurotatoria</taxon>
        <taxon>Bdelloidea</taxon>
        <taxon>Philodinida</taxon>
        <taxon>Philodinidae</taxon>
        <taxon>Rotaria</taxon>
    </lineage>
</organism>
<dbReference type="CDD" id="cd14967">
    <property type="entry name" value="7tmA_amine_R-like"/>
    <property type="match status" value="1"/>
</dbReference>
<evidence type="ECO:0000256" key="10">
    <source>
        <dbReference type="RuleBase" id="RU000688"/>
    </source>
</evidence>
<comment type="caution">
    <text evidence="13">The sequence shown here is derived from an EMBL/GenBank/DDBJ whole genome shotgun (WGS) entry which is preliminary data.</text>
</comment>
<dbReference type="PROSITE" id="PS00237">
    <property type="entry name" value="G_PROTEIN_RECEP_F1_1"/>
    <property type="match status" value="1"/>
</dbReference>
<evidence type="ECO:0000259" key="12">
    <source>
        <dbReference type="PROSITE" id="PS50262"/>
    </source>
</evidence>
<keyword evidence="4 11" id="KW-1133">Transmembrane helix</keyword>
<dbReference type="GO" id="GO:0004930">
    <property type="term" value="F:G protein-coupled receptor activity"/>
    <property type="evidence" value="ECO:0007669"/>
    <property type="project" value="UniProtKB-KW"/>
</dbReference>
<evidence type="ECO:0000256" key="2">
    <source>
        <dbReference type="ARBA" id="ARBA00022475"/>
    </source>
</evidence>
<dbReference type="SUPFAM" id="SSF81321">
    <property type="entry name" value="Family A G protein-coupled receptor-like"/>
    <property type="match status" value="1"/>
</dbReference>
<keyword evidence="6 11" id="KW-0472">Membrane</keyword>
<dbReference type="Proteomes" id="UP000663842">
    <property type="component" value="Unassembled WGS sequence"/>
</dbReference>
<dbReference type="Pfam" id="PF00001">
    <property type="entry name" value="7tm_1"/>
    <property type="match status" value="1"/>
</dbReference>
<feature type="domain" description="G-protein coupled receptors family 1 profile" evidence="12">
    <location>
        <begin position="57"/>
        <end position="323"/>
    </location>
</feature>
<feature type="non-terminal residue" evidence="13">
    <location>
        <position position="498"/>
    </location>
</feature>
<dbReference type="PRINTS" id="PR00237">
    <property type="entry name" value="GPCRRHODOPSN"/>
</dbReference>
<evidence type="ECO:0000256" key="9">
    <source>
        <dbReference type="ARBA" id="ARBA00023224"/>
    </source>
</evidence>
<comment type="similarity">
    <text evidence="10">Belongs to the G-protein coupled receptor 1 family.</text>
</comment>
<keyword evidence="8 10" id="KW-0675">Receptor</keyword>
<gene>
    <name evidence="13" type="ORF">UXM345_LOCUS20189</name>
</gene>
<dbReference type="EMBL" id="CAJOBF010002976">
    <property type="protein sequence ID" value="CAF4066942.1"/>
    <property type="molecule type" value="Genomic_DNA"/>
</dbReference>
<feature type="transmembrane region" description="Helical" evidence="11">
    <location>
        <begin position="115"/>
        <end position="136"/>
    </location>
</feature>
<evidence type="ECO:0000256" key="7">
    <source>
        <dbReference type="ARBA" id="ARBA00023157"/>
    </source>
</evidence>
<feature type="transmembrane region" description="Helical" evidence="11">
    <location>
        <begin position="40"/>
        <end position="65"/>
    </location>
</feature>
<reference evidence="13" key="1">
    <citation type="submission" date="2021-02" db="EMBL/GenBank/DDBJ databases">
        <authorList>
            <person name="Nowell W R."/>
        </authorList>
    </citation>
    <scope>NUCLEOTIDE SEQUENCE</scope>
</reference>
<dbReference type="InterPro" id="IPR017452">
    <property type="entry name" value="GPCR_Rhodpsn_7TM"/>
</dbReference>
<dbReference type="SMART" id="SM01381">
    <property type="entry name" value="7TM_GPCR_Srsx"/>
    <property type="match status" value="1"/>
</dbReference>
<feature type="non-terminal residue" evidence="13">
    <location>
        <position position="1"/>
    </location>
</feature>
<sequence>MHTNQTTDIDSLITKEFLLQTDNLTTTVKTNIQYSRTGELIISIITYSIIIILSIIGNVIVVTAICRVQRLRHPTNFILMSLAIADLLVTTTVMIPGFIYEIKPKWIFGRVFCNVWVANDITFCTASILHLVAVSFDRYVAIENPLKYQQKMTKQMIFIIIGFIWLISVLLSYGPVLLGVYSQSKTIGNLSDSKECGMRPNRIYSIISSSTSFYIPLIIILFLYGRIFITARKHSKELQKLENIVKRLHSNEKFVFENAKWNKNIKAIRTLGIVVGVFVVCWLPFFVMYLLLAYCDYQCVNSSVERYITWIGYANSFCNPVIYAFSNKEFRNAFFEILHYNNCQCTQLLSGYKLRASLSKSNYSINTKYTPQAESRHASYTPCFNQWQRNGYLTYETPILTMLNKSKKSESTDTFEMKTLAGQRPTLEAFDELEHLVQNTIPDRAVIAEMSSLLYDQDDVSIEMPVMRKTTVTLHSRFDDISPYAIGHWPSPMCICIY</sequence>
<proteinExistence type="inferred from homology"/>
<evidence type="ECO:0000313" key="14">
    <source>
        <dbReference type="Proteomes" id="UP000663842"/>
    </source>
</evidence>
<accession>A0A819SZ87</accession>
<dbReference type="AlphaFoldDB" id="A0A819SZ87"/>
<dbReference type="Gene3D" id="1.20.1070.10">
    <property type="entry name" value="Rhodopsin 7-helix transmembrane proteins"/>
    <property type="match status" value="1"/>
</dbReference>
<dbReference type="FunFam" id="1.20.1070.10:FF:000523">
    <property type="entry name" value="5-hydroxytryptamine receptor 2B"/>
    <property type="match status" value="1"/>
</dbReference>
<evidence type="ECO:0000256" key="6">
    <source>
        <dbReference type="ARBA" id="ARBA00023136"/>
    </source>
</evidence>
<evidence type="ECO:0000313" key="13">
    <source>
        <dbReference type="EMBL" id="CAF4066942.1"/>
    </source>
</evidence>
<keyword evidence="7" id="KW-1015">Disulfide bond</keyword>
<dbReference type="GO" id="GO:0043410">
    <property type="term" value="P:positive regulation of MAPK cascade"/>
    <property type="evidence" value="ECO:0007669"/>
    <property type="project" value="TreeGrafter"/>
</dbReference>
<keyword evidence="2" id="KW-1003">Cell membrane</keyword>
<evidence type="ECO:0000256" key="4">
    <source>
        <dbReference type="ARBA" id="ARBA00022989"/>
    </source>
</evidence>
<evidence type="ECO:0000256" key="11">
    <source>
        <dbReference type="SAM" id="Phobius"/>
    </source>
</evidence>
<evidence type="ECO:0000256" key="8">
    <source>
        <dbReference type="ARBA" id="ARBA00023170"/>
    </source>
</evidence>
<feature type="transmembrane region" description="Helical" evidence="11">
    <location>
        <begin position="77"/>
        <end position="100"/>
    </location>
</feature>
<evidence type="ECO:0000256" key="1">
    <source>
        <dbReference type="ARBA" id="ARBA00004651"/>
    </source>
</evidence>
<evidence type="ECO:0000256" key="5">
    <source>
        <dbReference type="ARBA" id="ARBA00023040"/>
    </source>
</evidence>
<dbReference type="InterPro" id="IPR000276">
    <property type="entry name" value="GPCR_Rhodpsn"/>
</dbReference>
<keyword evidence="9 10" id="KW-0807">Transducer</keyword>
<dbReference type="GO" id="GO:0005886">
    <property type="term" value="C:plasma membrane"/>
    <property type="evidence" value="ECO:0007669"/>
    <property type="project" value="UniProtKB-SubCell"/>
</dbReference>
<dbReference type="PROSITE" id="PS50262">
    <property type="entry name" value="G_PROTEIN_RECEP_F1_2"/>
    <property type="match status" value="1"/>
</dbReference>
<dbReference type="GO" id="GO:0071880">
    <property type="term" value="P:adenylate cyclase-activating adrenergic receptor signaling pathway"/>
    <property type="evidence" value="ECO:0007669"/>
    <property type="project" value="TreeGrafter"/>
</dbReference>
<feature type="transmembrane region" description="Helical" evidence="11">
    <location>
        <begin position="270"/>
        <end position="292"/>
    </location>
</feature>
<name>A0A819SZ87_9BILA</name>
<evidence type="ECO:0000256" key="3">
    <source>
        <dbReference type="ARBA" id="ARBA00022692"/>
    </source>
</evidence>
<feature type="transmembrane region" description="Helical" evidence="11">
    <location>
        <begin position="202"/>
        <end position="224"/>
    </location>
</feature>
<dbReference type="PANTHER" id="PTHR24248">
    <property type="entry name" value="ADRENERGIC RECEPTOR-RELATED G-PROTEIN COUPLED RECEPTOR"/>
    <property type="match status" value="1"/>
</dbReference>
<dbReference type="PANTHER" id="PTHR24248:SF66">
    <property type="entry name" value="OCTOPAMINE RECEPTOR BETA-3R"/>
    <property type="match status" value="1"/>
</dbReference>
<protein>
    <recommendedName>
        <fullName evidence="12">G-protein coupled receptors family 1 profile domain-containing protein</fullName>
    </recommendedName>
</protein>
<comment type="subcellular location">
    <subcellularLocation>
        <location evidence="1">Cell membrane</location>
        <topology evidence="1">Multi-pass membrane protein</topology>
    </subcellularLocation>
</comment>
<feature type="transmembrane region" description="Helical" evidence="11">
    <location>
        <begin position="157"/>
        <end position="182"/>
    </location>
</feature>
<dbReference type="PRINTS" id="PR01102">
    <property type="entry name" value="5HT6RECEPTR"/>
</dbReference>